<dbReference type="InterPro" id="IPR002213">
    <property type="entry name" value="UDP_glucos_trans"/>
</dbReference>
<dbReference type="CDD" id="cd03784">
    <property type="entry name" value="GT1_Gtf-like"/>
    <property type="match status" value="1"/>
</dbReference>
<gene>
    <name evidence="2" type="ORF">D7V93_19105</name>
</gene>
<dbReference type="PANTHER" id="PTHR48050:SF13">
    <property type="entry name" value="STEROL 3-BETA-GLUCOSYLTRANSFERASE UGT80A2"/>
    <property type="match status" value="1"/>
</dbReference>
<keyword evidence="3" id="KW-1185">Reference proteome</keyword>
<proteinExistence type="predicted"/>
<evidence type="ECO:0000313" key="2">
    <source>
        <dbReference type="EMBL" id="RKH57015.1"/>
    </source>
</evidence>
<comment type="caution">
    <text evidence="2">The sequence shown here is derived from an EMBL/GenBank/DDBJ whole genome shotgun (WGS) entry which is preliminary data.</text>
</comment>
<dbReference type="GO" id="GO:0017000">
    <property type="term" value="P:antibiotic biosynthetic process"/>
    <property type="evidence" value="ECO:0007669"/>
    <property type="project" value="UniProtKB-ARBA"/>
</dbReference>
<organism evidence="2 3">
    <name type="scientific">Corallococcus llansteffanensis</name>
    <dbReference type="NCBI Taxonomy" id="2316731"/>
    <lineage>
        <taxon>Bacteria</taxon>
        <taxon>Pseudomonadati</taxon>
        <taxon>Myxococcota</taxon>
        <taxon>Myxococcia</taxon>
        <taxon>Myxococcales</taxon>
        <taxon>Cystobacterineae</taxon>
        <taxon>Myxococcaceae</taxon>
        <taxon>Corallococcus</taxon>
    </lineage>
</organism>
<dbReference type="Proteomes" id="UP000272888">
    <property type="component" value="Unassembled WGS sequence"/>
</dbReference>
<dbReference type="Gene3D" id="3.40.50.2000">
    <property type="entry name" value="Glycogen Phosphorylase B"/>
    <property type="match status" value="2"/>
</dbReference>
<evidence type="ECO:0000313" key="3">
    <source>
        <dbReference type="Proteomes" id="UP000272888"/>
    </source>
</evidence>
<dbReference type="PANTHER" id="PTHR48050">
    <property type="entry name" value="STEROL 3-BETA-GLUCOSYLTRANSFERASE"/>
    <property type="match status" value="1"/>
</dbReference>
<name>A0A3A8PTG8_9BACT</name>
<protein>
    <submittedName>
        <fullName evidence="2">Glycosyltransferase</fullName>
    </submittedName>
</protein>
<dbReference type="SUPFAM" id="SSF53756">
    <property type="entry name" value="UDP-Glycosyltransferase/glycogen phosphorylase"/>
    <property type="match status" value="1"/>
</dbReference>
<dbReference type="AlphaFoldDB" id="A0A3A8PTG8"/>
<feature type="domain" description="Erythromycin biosynthesis protein CIII-like C-terminal" evidence="1">
    <location>
        <begin position="290"/>
        <end position="403"/>
    </location>
</feature>
<reference evidence="3" key="1">
    <citation type="submission" date="2018-09" db="EMBL/GenBank/DDBJ databases">
        <authorList>
            <person name="Livingstone P.G."/>
            <person name="Whitworth D.E."/>
        </authorList>
    </citation>
    <scope>NUCLEOTIDE SEQUENCE [LARGE SCALE GENOMIC DNA]</scope>
    <source>
        <strain evidence="3">CA051B</strain>
    </source>
</reference>
<evidence type="ECO:0000259" key="1">
    <source>
        <dbReference type="Pfam" id="PF06722"/>
    </source>
</evidence>
<dbReference type="GO" id="GO:0016758">
    <property type="term" value="F:hexosyltransferase activity"/>
    <property type="evidence" value="ECO:0007669"/>
    <property type="project" value="UniProtKB-ARBA"/>
</dbReference>
<dbReference type="RefSeq" id="WP_120644779.1">
    <property type="nucleotide sequence ID" value="NZ_RAWB01000191.1"/>
</dbReference>
<dbReference type="EMBL" id="RAWB01000191">
    <property type="protein sequence ID" value="RKH57015.1"/>
    <property type="molecule type" value="Genomic_DNA"/>
</dbReference>
<sequence length="415" mass="44773">MSHAPGKTFLMTAPAMAGHVMPMLALAQALTRRGHRVLFHASSTFADAITAAGATCVPYGRYRDALTRKPDRKPPGWLPPLARGLWRANIVLRESIPELVEELEAVIHREPVHALVADFSATGARYAAERTGCPFVTVSPNLVGALNARGAFLLQPAPLLQHLPERVGFAVMDALHPLRSMRERMGLPPRAQAQAEFLHLGASDTLHLVLAPRQLFPAGGLRQAQEFPGLMSFEPPSPEAPDRTAEEALEPGTVVVSTTTAQGWDHGMLDRTLRGVARLGNPVLATTAASTVIPEGLGAHVRCVRFLPHDRVFPRAAALVAHGGWGTVGKALRHGLPMLIISRVNDQPLTGRRLEELGLAYHLPFSRATPEAVQERVSALLQDEPLRRRLKALAEELAGSEPAAHAARLVEGVAR</sequence>
<keyword evidence="2" id="KW-0808">Transferase</keyword>
<dbReference type="InterPro" id="IPR010610">
    <property type="entry name" value="EryCIII-like_C"/>
</dbReference>
<dbReference type="GO" id="GO:0008194">
    <property type="term" value="F:UDP-glycosyltransferase activity"/>
    <property type="evidence" value="ECO:0007669"/>
    <property type="project" value="InterPro"/>
</dbReference>
<dbReference type="InterPro" id="IPR050426">
    <property type="entry name" value="Glycosyltransferase_28"/>
</dbReference>
<accession>A0A3A8PTG8</accession>
<dbReference type="Pfam" id="PF06722">
    <property type="entry name" value="EryCIII-like_C"/>
    <property type="match status" value="1"/>
</dbReference>